<dbReference type="InterPro" id="IPR050661">
    <property type="entry name" value="BglG_antiterminators"/>
</dbReference>
<evidence type="ECO:0000313" key="5">
    <source>
        <dbReference type="Proteomes" id="UP000290567"/>
    </source>
</evidence>
<dbReference type="PANTHER" id="PTHR30185:SF18">
    <property type="entry name" value="TRANSCRIPTIONAL REGULATOR MTLR"/>
    <property type="match status" value="1"/>
</dbReference>
<reference evidence="5" key="1">
    <citation type="submission" date="2019-02" db="EMBL/GenBank/DDBJ databases">
        <title>Draft genome sequence of Enterococcus sp. Gos25-1.</title>
        <authorList>
            <person name="Tanaka N."/>
            <person name="Shiwa Y."/>
            <person name="Fujita N."/>
        </authorList>
    </citation>
    <scope>NUCLEOTIDE SEQUENCE [LARGE SCALE GENOMIC DNA]</scope>
    <source>
        <strain evidence="5">Gos25-1</strain>
    </source>
</reference>
<evidence type="ECO:0000259" key="3">
    <source>
        <dbReference type="Pfam" id="PF05043"/>
    </source>
</evidence>
<dbReference type="RefSeq" id="WP_146623902.1">
    <property type="nucleotide sequence ID" value="NZ_BJCC01000034.1"/>
</dbReference>
<keyword evidence="1" id="KW-0805">Transcription regulation</keyword>
<dbReference type="InterPro" id="IPR007737">
    <property type="entry name" value="Mga_HTH"/>
</dbReference>
<dbReference type="AlphaFoldDB" id="A0A4P5PGS6"/>
<evidence type="ECO:0000313" key="4">
    <source>
        <dbReference type="EMBL" id="GCF95518.1"/>
    </source>
</evidence>
<proteinExistence type="predicted"/>
<evidence type="ECO:0000256" key="2">
    <source>
        <dbReference type="ARBA" id="ARBA00023163"/>
    </source>
</evidence>
<name>A0A4P5PGS6_9ENTE</name>
<accession>A0A4P5PGS6</accession>
<organism evidence="4 5">
    <name type="scientific">Enterococcus florum</name>
    <dbReference type="NCBI Taxonomy" id="2480627"/>
    <lineage>
        <taxon>Bacteria</taxon>
        <taxon>Bacillati</taxon>
        <taxon>Bacillota</taxon>
        <taxon>Bacilli</taxon>
        <taxon>Lactobacillales</taxon>
        <taxon>Enterococcaceae</taxon>
        <taxon>Enterococcus</taxon>
    </lineage>
</organism>
<dbReference type="Proteomes" id="UP000290567">
    <property type="component" value="Unassembled WGS sequence"/>
</dbReference>
<dbReference type="EMBL" id="BJCC01000034">
    <property type="protein sequence ID" value="GCF95518.1"/>
    <property type="molecule type" value="Genomic_DNA"/>
</dbReference>
<dbReference type="OrthoDB" id="2172289at2"/>
<feature type="domain" description="Mga helix-turn-helix" evidence="3">
    <location>
        <begin position="73"/>
        <end position="158"/>
    </location>
</feature>
<keyword evidence="5" id="KW-1185">Reference proteome</keyword>
<protein>
    <recommendedName>
        <fullName evidence="3">Mga helix-turn-helix domain-containing protein</fullName>
    </recommendedName>
</protein>
<dbReference type="PANTHER" id="PTHR30185">
    <property type="entry name" value="CRYPTIC BETA-GLUCOSIDE BGL OPERON ANTITERMINATOR"/>
    <property type="match status" value="1"/>
</dbReference>
<gene>
    <name evidence="4" type="ORF">NRIC_34090</name>
</gene>
<sequence>MNLRCLLKRDSQRKLLLIESFYQSKNPKSTAELLKMLDCTAPVLASDIRLINTHESHYHIHRDGGYCSLEISDNASLDELYASLIRNSFAFKVLEMVFQEDCMSLDEMAKRLYCSLSAAQTHFKDLESVLKHWKMTIHRRPFRITGDEATVRHLYFLLISEKKMTYEESGLSPELFKAGDALIHSLLKNNGFSCSFAQYCRIHTLFYTSLIRVKHRHRFSQRFLNSTAIDPPDEELCLIFSALLYQELGVVYTEDVMKESFWLLYSDMLLLSREQTQRALTTNFSLAYHYESHMELVDELSLMLVKPLTDEKKHMLTSILINQHLFHVGTKEFVSMLQDRKRDCLALLEYFHANYVLRIRQVVEKFMDEYQCFQGDEFIDNYVYQIIAAIPAFLNGMKKVTKPVNILIIASDSTTQESLLVELIRFSIRGNYKIHRIDFKKLQKKNYQDFFPDYDLVISTSTFDLPDLKTPFIGVELCPSIHSLNKIQSMVDQIEREKNFFPLKKELY</sequence>
<evidence type="ECO:0000256" key="1">
    <source>
        <dbReference type="ARBA" id="ARBA00023015"/>
    </source>
</evidence>
<comment type="caution">
    <text evidence="4">The sequence shown here is derived from an EMBL/GenBank/DDBJ whole genome shotgun (WGS) entry which is preliminary data.</text>
</comment>
<keyword evidence="2" id="KW-0804">Transcription</keyword>
<dbReference type="Pfam" id="PF05043">
    <property type="entry name" value="Mga"/>
    <property type="match status" value="1"/>
</dbReference>